<dbReference type="OrthoDB" id="2163387at2759"/>
<keyword evidence="5" id="KW-0678">Repressor</keyword>
<evidence type="ECO:0000256" key="5">
    <source>
        <dbReference type="ARBA" id="ARBA00022491"/>
    </source>
</evidence>
<dbReference type="EMBL" id="KZ993935">
    <property type="protein sequence ID" value="RKO94316.1"/>
    <property type="molecule type" value="Genomic_DNA"/>
</dbReference>
<keyword evidence="6" id="KW-0805">Transcription regulation</keyword>
<gene>
    <name evidence="10" type="ORF">BDK51DRAFT_39608</name>
</gene>
<sequence length="238" mass="25423">MGADSTPPPATILPPQTQPPTEIFSPLAGEKATSNSSGGSLIAVVPVVDEEDPEHQQLRAFLQRVADHRKEAEMLSRRRVDGVERVLKRARTSKLSNQIRTRLSLAMLKVRNNWTDKTFPEIKAICALDPSTLSRLSPPATARAPTPTMQMQAFSPARACVSSPARAPYATPVASPRVGPAPQRMLQPPFACGMILTPVASPVYGSHDSMDSAPHHPPGAGIGAEEGARLLMQMLGSA</sequence>
<organism evidence="10 11">
    <name type="scientific">Blyttiomyces helicus</name>
    <dbReference type="NCBI Taxonomy" id="388810"/>
    <lineage>
        <taxon>Eukaryota</taxon>
        <taxon>Fungi</taxon>
        <taxon>Fungi incertae sedis</taxon>
        <taxon>Chytridiomycota</taxon>
        <taxon>Chytridiomycota incertae sedis</taxon>
        <taxon>Chytridiomycetes</taxon>
        <taxon>Chytridiomycetes incertae sedis</taxon>
        <taxon>Blyttiomyces</taxon>
    </lineage>
</organism>
<reference evidence="11" key="1">
    <citation type="journal article" date="2018" name="Nat. Microbiol.">
        <title>Leveraging single-cell genomics to expand the fungal tree of life.</title>
        <authorList>
            <person name="Ahrendt S.R."/>
            <person name="Quandt C.A."/>
            <person name="Ciobanu D."/>
            <person name="Clum A."/>
            <person name="Salamov A."/>
            <person name="Andreopoulos B."/>
            <person name="Cheng J.F."/>
            <person name="Woyke T."/>
            <person name="Pelin A."/>
            <person name="Henrissat B."/>
            <person name="Reynolds N.K."/>
            <person name="Benny G.L."/>
            <person name="Smith M.E."/>
            <person name="James T.Y."/>
            <person name="Grigoriev I.V."/>
        </authorList>
    </citation>
    <scope>NUCLEOTIDE SEQUENCE [LARGE SCALE GENOMIC DNA]</scope>
</reference>
<evidence type="ECO:0000256" key="6">
    <source>
        <dbReference type="ARBA" id="ARBA00023015"/>
    </source>
</evidence>
<dbReference type="Proteomes" id="UP000269721">
    <property type="component" value="Unassembled WGS sequence"/>
</dbReference>
<dbReference type="AlphaFoldDB" id="A0A4P9WTD1"/>
<evidence type="ECO:0000256" key="7">
    <source>
        <dbReference type="ARBA" id="ARBA00023163"/>
    </source>
</evidence>
<feature type="compositionally biased region" description="Pro residues" evidence="9">
    <location>
        <begin position="1"/>
        <end position="18"/>
    </location>
</feature>
<evidence type="ECO:0000256" key="2">
    <source>
        <dbReference type="ARBA" id="ARBA00004496"/>
    </source>
</evidence>
<evidence type="ECO:0000256" key="4">
    <source>
        <dbReference type="ARBA" id="ARBA00022490"/>
    </source>
</evidence>
<name>A0A4P9WTD1_9FUNG</name>
<accession>A0A4P9WTD1</accession>
<dbReference type="Pfam" id="PF08528">
    <property type="entry name" value="Whi5"/>
    <property type="match status" value="1"/>
</dbReference>
<comment type="subcellular location">
    <subcellularLocation>
        <location evidence="2">Cytoplasm</location>
    </subcellularLocation>
    <subcellularLocation>
        <location evidence="1">Nucleus</location>
    </subcellularLocation>
</comment>
<protein>
    <submittedName>
        <fullName evidence="10">Uncharacterized protein</fullName>
    </submittedName>
</protein>
<dbReference type="InterPro" id="IPR013734">
    <property type="entry name" value="TF_Nrm1/Whi5"/>
</dbReference>
<dbReference type="GO" id="GO:0005634">
    <property type="term" value="C:nucleus"/>
    <property type="evidence" value="ECO:0007669"/>
    <property type="project" value="UniProtKB-SubCell"/>
</dbReference>
<feature type="region of interest" description="Disordered" evidence="9">
    <location>
        <begin position="1"/>
        <end position="38"/>
    </location>
</feature>
<evidence type="ECO:0000256" key="9">
    <source>
        <dbReference type="SAM" id="MobiDB-lite"/>
    </source>
</evidence>
<comment type="similarity">
    <text evidence="3">Belongs to the WHI5/NRM1 family.</text>
</comment>
<keyword evidence="11" id="KW-1185">Reference proteome</keyword>
<keyword evidence="8" id="KW-0539">Nucleus</keyword>
<evidence type="ECO:0000256" key="1">
    <source>
        <dbReference type="ARBA" id="ARBA00004123"/>
    </source>
</evidence>
<dbReference type="GO" id="GO:0005737">
    <property type="term" value="C:cytoplasm"/>
    <property type="evidence" value="ECO:0007669"/>
    <property type="project" value="UniProtKB-SubCell"/>
</dbReference>
<keyword evidence="4" id="KW-0963">Cytoplasm</keyword>
<keyword evidence="7" id="KW-0804">Transcription</keyword>
<proteinExistence type="inferred from homology"/>
<evidence type="ECO:0000313" key="10">
    <source>
        <dbReference type="EMBL" id="RKO94316.1"/>
    </source>
</evidence>
<evidence type="ECO:0000313" key="11">
    <source>
        <dbReference type="Proteomes" id="UP000269721"/>
    </source>
</evidence>
<evidence type="ECO:0000256" key="3">
    <source>
        <dbReference type="ARBA" id="ARBA00006922"/>
    </source>
</evidence>
<evidence type="ECO:0000256" key="8">
    <source>
        <dbReference type="ARBA" id="ARBA00023242"/>
    </source>
</evidence>